<dbReference type="AlphaFoldDB" id="A0A812QE60"/>
<feature type="non-terminal residue" evidence="3">
    <location>
        <position position="109"/>
    </location>
</feature>
<name>A0A812QE60_SYMPI</name>
<accession>A0A812QE60</accession>
<protein>
    <submittedName>
        <fullName evidence="3">Uncharacterized protein</fullName>
    </submittedName>
</protein>
<evidence type="ECO:0000313" key="3">
    <source>
        <dbReference type="EMBL" id="CAE7389967.1"/>
    </source>
</evidence>
<gene>
    <name evidence="3" type="ORF">SPIL2461_LOCUS9560</name>
</gene>
<feature type="transmembrane region" description="Helical" evidence="2">
    <location>
        <begin position="46"/>
        <end position="65"/>
    </location>
</feature>
<organism evidence="3 4">
    <name type="scientific">Symbiodinium pilosum</name>
    <name type="common">Dinoflagellate</name>
    <dbReference type="NCBI Taxonomy" id="2952"/>
    <lineage>
        <taxon>Eukaryota</taxon>
        <taxon>Sar</taxon>
        <taxon>Alveolata</taxon>
        <taxon>Dinophyceae</taxon>
        <taxon>Suessiales</taxon>
        <taxon>Symbiodiniaceae</taxon>
        <taxon>Symbiodinium</taxon>
    </lineage>
</organism>
<keyword evidence="2" id="KW-1133">Transmembrane helix</keyword>
<comment type="caution">
    <text evidence="3">The sequence shown here is derived from an EMBL/GenBank/DDBJ whole genome shotgun (WGS) entry which is preliminary data.</text>
</comment>
<evidence type="ECO:0000256" key="2">
    <source>
        <dbReference type="SAM" id="Phobius"/>
    </source>
</evidence>
<keyword evidence="4" id="KW-1185">Reference proteome</keyword>
<reference evidence="3" key="1">
    <citation type="submission" date="2021-02" db="EMBL/GenBank/DDBJ databases">
        <authorList>
            <person name="Dougan E. K."/>
            <person name="Rhodes N."/>
            <person name="Thang M."/>
            <person name="Chan C."/>
        </authorList>
    </citation>
    <scope>NUCLEOTIDE SEQUENCE</scope>
</reference>
<keyword evidence="2" id="KW-0472">Membrane</keyword>
<keyword evidence="2" id="KW-0812">Transmembrane</keyword>
<sequence>MPSPSGSASARSLTSSVRSQTEDEPLVRPSTTQGLHDAPHHVRIPFSVKLVAVFATFLGVGFVFGGRLGWLRDRSIAPAERVAPKEVVSEAEVDSAHIVPGYTEFAHVN</sequence>
<feature type="compositionally biased region" description="Low complexity" evidence="1">
    <location>
        <begin position="1"/>
        <end position="19"/>
    </location>
</feature>
<dbReference type="EMBL" id="CAJNIZ010016803">
    <property type="protein sequence ID" value="CAE7389967.1"/>
    <property type="molecule type" value="Genomic_DNA"/>
</dbReference>
<feature type="region of interest" description="Disordered" evidence="1">
    <location>
        <begin position="1"/>
        <end position="38"/>
    </location>
</feature>
<proteinExistence type="predicted"/>
<evidence type="ECO:0000313" key="4">
    <source>
        <dbReference type="Proteomes" id="UP000649617"/>
    </source>
</evidence>
<dbReference type="Proteomes" id="UP000649617">
    <property type="component" value="Unassembled WGS sequence"/>
</dbReference>
<evidence type="ECO:0000256" key="1">
    <source>
        <dbReference type="SAM" id="MobiDB-lite"/>
    </source>
</evidence>